<reference evidence="2" key="1">
    <citation type="submission" date="2024-06" db="EMBL/GenBank/DDBJ databases">
        <title>Draft Genome Sequences of Epichloe bromicola Strains Isolated from Elymus ciliaris.</title>
        <authorList>
            <consortium name="Epichloe bromicola genome sequencing consortium"/>
            <person name="Miura A."/>
            <person name="Imano S."/>
            <person name="Ashida A."/>
            <person name="Sato I."/>
            <person name="Chiba S."/>
            <person name="Tanaka A."/>
            <person name="Camagna M."/>
            <person name="Takemoto D."/>
        </authorList>
    </citation>
    <scope>NUCLEOTIDE SEQUENCE [LARGE SCALE GENOMIC DNA]</scope>
    <source>
        <strain evidence="2">DP</strain>
    </source>
</reference>
<protein>
    <recommendedName>
        <fullName evidence="3">Transposase</fullName>
    </recommendedName>
</protein>
<dbReference type="EMBL" id="BAAFGZ010000014">
    <property type="protein sequence ID" value="GAB0132313.1"/>
    <property type="molecule type" value="Genomic_DNA"/>
</dbReference>
<evidence type="ECO:0000313" key="2">
    <source>
        <dbReference type="Proteomes" id="UP001562357"/>
    </source>
</evidence>
<keyword evidence="2" id="KW-1185">Reference proteome</keyword>
<proteinExistence type="predicted"/>
<sequence>MYCRPTTCDSSTPCVYSYDDPTFGKALPVKVDQWTTGGHGRKAINWVQEELQDWAADIKDAVHGRSIQDVAVERLNAEERRQHWRRLRKRGLLKVTAQPMGPDQRAKWESWRRSRLAKERAREAQDMGYDTGRGWAEADIIGGDERVW</sequence>
<gene>
    <name evidence="1" type="primary">g753</name>
    <name evidence="1" type="ORF">EsDP_00000753</name>
</gene>
<evidence type="ECO:0000313" key="1">
    <source>
        <dbReference type="EMBL" id="GAB0132313.1"/>
    </source>
</evidence>
<organism evidence="1 2">
    <name type="scientific">Epichloe bromicola</name>
    <dbReference type="NCBI Taxonomy" id="79588"/>
    <lineage>
        <taxon>Eukaryota</taxon>
        <taxon>Fungi</taxon>
        <taxon>Dikarya</taxon>
        <taxon>Ascomycota</taxon>
        <taxon>Pezizomycotina</taxon>
        <taxon>Sordariomycetes</taxon>
        <taxon>Hypocreomycetidae</taxon>
        <taxon>Hypocreales</taxon>
        <taxon>Clavicipitaceae</taxon>
        <taxon>Epichloe</taxon>
    </lineage>
</organism>
<evidence type="ECO:0008006" key="3">
    <source>
        <dbReference type="Google" id="ProtNLM"/>
    </source>
</evidence>
<name>A0ABQ0CFU6_9HYPO</name>
<accession>A0ABQ0CFU6</accession>
<dbReference type="Proteomes" id="UP001562357">
    <property type="component" value="Unassembled WGS sequence"/>
</dbReference>
<comment type="caution">
    <text evidence="1">The sequence shown here is derived from an EMBL/GenBank/DDBJ whole genome shotgun (WGS) entry which is preliminary data.</text>
</comment>